<gene>
    <name evidence="3" type="ORF">FH759_03225</name>
</gene>
<evidence type="ECO:0000256" key="1">
    <source>
        <dbReference type="ARBA" id="ARBA00009600"/>
    </source>
</evidence>
<dbReference type="AlphaFoldDB" id="A0A7C9L6U8"/>
<evidence type="ECO:0000313" key="4">
    <source>
        <dbReference type="Proteomes" id="UP000483078"/>
    </source>
</evidence>
<evidence type="ECO:0000313" key="3">
    <source>
        <dbReference type="EMBL" id="MTJ03695.1"/>
    </source>
</evidence>
<dbReference type="RefSeq" id="WP_026758232.1">
    <property type="nucleotide sequence ID" value="NZ_VENJ01000004.1"/>
</dbReference>
<accession>A0A7C9L6U8</accession>
<dbReference type="GO" id="GO:0005829">
    <property type="term" value="C:cytosol"/>
    <property type="evidence" value="ECO:0007669"/>
    <property type="project" value="TreeGrafter"/>
</dbReference>
<dbReference type="InterPro" id="IPR003774">
    <property type="entry name" value="AlgH-like"/>
</dbReference>
<dbReference type="Pfam" id="PF02622">
    <property type="entry name" value="DUF179"/>
    <property type="match status" value="1"/>
</dbReference>
<name>A0A7C9L6U8_9RHOB</name>
<dbReference type="HAMAP" id="MF_00758">
    <property type="entry name" value="UPF0301"/>
    <property type="match status" value="1"/>
</dbReference>
<evidence type="ECO:0000256" key="2">
    <source>
        <dbReference type="HAMAP-Rule" id="MF_00758"/>
    </source>
</evidence>
<dbReference type="Gene3D" id="3.40.1740.10">
    <property type="entry name" value="VC0467-like"/>
    <property type="match status" value="1"/>
</dbReference>
<protein>
    <recommendedName>
        <fullName evidence="2">UPF0301 protein FH759_03225</fullName>
    </recommendedName>
</protein>
<proteinExistence type="inferred from homology"/>
<dbReference type="NCBIfam" id="NF001268">
    <property type="entry name" value="PRK00228.1-4"/>
    <property type="match status" value="1"/>
</dbReference>
<comment type="similarity">
    <text evidence="1 2">Belongs to the UPF0301 (AlgH) family.</text>
</comment>
<dbReference type="PANTHER" id="PTHR30327:SF1">
    <property type="entry name" value="UPF0301 PROTEIN YQGE"/>
    <property type="match status" value="1"/>
</dbReference>
<dbReference type="Proteomes" id="UP000483078">
    <property type="component" value="Unassembled WGS sequence"/>
</dbReference>
<reference evidence="3 4" key="1">
    <citation type="submission" date="2019-06" db="EMBL/GenBank/DDBJ databases">
        <title>Enrichment of Autotrophic Halophilic Microorganisms from Red Sea Brine Pool Using Microbial Electrosynthesis System.</title>
        <authorList>
            <person name="Alqahtani M.F."/>
            <person name="Bajracharya S."/>
            <person name="Katuri K.P."/>
            <person name="Ali M."/>
            <person name="Saikaly P.E."/>
        </authorList>
    </citation>
    <scope>NUCLEOTIDE SEQUENCE [LARGE SCALE GENOMIC DNA]</scope>
    <source>
        <strain evidence="3">MES6</strain>
    </source>
</reference>
<comment type="caution">
    <text evidence="3">The sequence shown here is derived from an EMBL/GenBank/DDBJ whole genome shotgun (WGS) entry which is preliminary data.</text>
</comment>
<dbReference type="SUPFAM" id="SSF143456">
    <property type="entry name" value="VC0467-like"/>
    <property type="match status" value="1"/>
</dbReference>
<dbReference type="EMBL" id="VENJ01000004">
    <property type="protein sequence ID" value="MTJ03695.1"/>
    <property type="molecule type" value="Genomic_DNA"/>
</dbReference>
<sequence>MSSGTGEPFDLTGKLLVAMPGMGDFRFNMSLVMICAHSDEGAMGLIINKPTMDVRLFDLFEQLSIEHTQTARNLPVHIGGPVEHARGFVLHGGDYTSPISTLEVPGGFGMTATQDVLEALAQGQGPEQAMVMLGYAGWGAGQLEAELSQNGWLTCDATRRLVFDTPDEGKWDAALASLGVDPMTLSSSAGRA</sequence>
<dbReference type="PANTHER" id="PTHR30327">
    <property type="entry name" value="UNCHARACTERIZED PROTEIN YQGE"/>
    <property type="match status" value="1"/>
</dbReference>
<organism evidence="3 4">
    <name type="scientific">Sediminimonas qiaohouensis</name>
    <dbReference type="NCBI Taxonomy" id="552061"/>
    <lineage>
        <taxon>Bacteria</taxon>
        <taxon>Pseudomonadati</taxon>
        <taxon>Pseudomonadota</taxon>
        <taxon>Alphaproteobacteria</taxon>
        <taxon>Rhodobacterales</taxon>
        <taxon>Roseobacteraceae</taxon>
        <taxon>Sediminimonas</taxon>
    </lineage>
</organism>